<reference evidence="2 3" key="1">
    <citation type="submission" date="2017-08" db="EMBL/GenBank/DDBJ databases">
        <title>Mechanisms for carbon and nitrogen cycling indicate functional differentiation within the Candidate Phyla Radiation.</title>
        <authorList>
            <person name="Danczak R.E."/>
            <person name="Johnston M.D."/>
            <person name="Kenah C."/>
            <person name="Slattery M."/>
            <person name="Wrighton K.C."/>
            <person name="Wilkins M.J."/>
        </authorList>
    </citation>
    <scope>NUCLEOTIDE SEQUENCE [LARGE SCALE GENOMIC DNA]</scope>
    <source>
        <strain evidence="2">Gr01-1014_85</strain>
    </source>
</reference>
<evidence type="ECO:0000313" key="2">
    <source>
        <dbReference type="EMBL" id="TSC65353.1"/>
    </source>
</evidence>
<dbReference type="InterPro" id="IPR012902">
    <property type="entry name" value="N_methyl_site"/>
</dbReference>
<dbReference type="Pfam" id="PF07963">
    <property type="entry name" value="N_methyl"/>
    <property type="match status" value="1"/>
</dbReference>
<keyword evidence="1" id="KW-0472">Membrane</keyword>
<organism evidence="2 3">
    <name type="scientific">Candidatus Berkelbacteria bacterium Gr01-1014_85</name>
    <dbReference type="NCBI Taxonomy" id="2017150"/>
    <lineage>
        <taxon>Bacteria</taxon>
        <taxon>Candidatus Berkelbacteria</taxon>
    </lineage>
</organism>
<dbReference type="EMBL" id="VMFD01000047">
    <property type="protein sequence ID" value="TSC65353.1"/>
    <property type="molecule type" value="Genomic_DNA"/>
</dbReference>
<dbReference type="SUPFAM" id="SSF54523">
    <property type="entry name" value="Pili subunits"/>
    <property type="match status" value="1"/>
</dbReference>
<dbReference type="Proteomes" id="UP000316253">
    <property type="component" value="Unassembled WGS sequence"/>
</dbReference>
<comment type="caution">
    <text evidence="2">The sequence shown here is derived from an EMBL/GenBank/DDBJ whole genome shotgun (WGS) entry which is preliminary data.</text>
</comment>
<sequence>MNFLRSRAGYTLIELLATLGVTAILIATALPAFNQNQANIDLKLATTLTAASLAEWRDLARFPRQNPTDPRPDQIAYYRLSLDLGRQIWQIDEPTQAGERSEDLTWRRLTSRVLPSGTQVCGWSPASVELRLPALNQANGGLLARVNPPAELVNLKQDLTIGLRSARSQTVNLIRYDYLSGLIETVAAASATNQASLKLPDGCGNG</sequence>
<dbReference type="InterPro" id="IPR045584">
    <property type="entry name" value="Pilin-like"/>
</dbReference>
<protein>
    <recommendedName>
        <fullName evidence="4">Prepilin-type N-terminal cleavage/methylation domain-containing protein</fullName>
    </recommendedName>
</protein>
<evidence type="ECO:0000313" key="3">
    <source>
        <dbReference type="Proteomes" id="UP000316253"/>
    </source>
</evidence>
<dbReference type="PROSITE" id="PS00409">
    <property type="entry name" value="PROKAR_NTER_METHYL"/>
    <property type="match status" value="1"/>
</dbReference>
<dbReference type="AlphaFoldDB" id="A0A554JAG6"/>
<evidence type="ECO:0008006" key="4">
    <source>
        <dbReference type="Google" id="ProtNLM"/>
    </source>
</evidence>
<evidence type="ECO:0000256" key="1">
    <source>
        <dbReference type="SAM" id="Phobius"/>
    </source>
</evidence>
<feature type="transmembrane region" description="Helical" evidence="1">
    <location>
        <begin position="12"/>
        <end position="33"/>
    </location>
</feature>
<keyword evidence="1" id="KW-1133">Transmembrane helix</keyword>
<dbReference type="NCBIfam" id="TIGR02532">
    <property type="entry name" value="IV_pilin_GFxxxE"/>
    <property type="match status" value="1"/>
</dbReference>
<accession>A0A554JAG6</accession>
<name>A0A554JAG6_9BACT</name>
<gene>
    <name evidence="2" type="ORF">CEO22_504</name>
</gene>
<dbReference type="Gene3D" id="3.30.700.10">
    <property type="entry name" value="Glycoprotein, Type 4 Pilin"/>
    <property type="match status" value="1"/>
</dbReference>
<proteinExistence type="predicted"/>
<keyword evidence="1" id="KW-0812">Transmembrane</keyword>